<comment type="caution">
    <text evidence="11">The sequence shown here is derived from an EMBL/GenBank/DDBJ whole genome shotgun (WGS) entry which is preliminary data.</text>
</comment>
<evidence type="ECO:0000313" key="12">
    <source>
        <dbReference type="Proteomes" id="UP001595882"/>
    </source>
</evidence>
<evidence type="ECO:0000256" key="8">
    <source>
        <dbReference type="ARBA" id="ARBA00023315"/>
    </source>
</evidence>
<gene>
    <name evidence="11" type="ORF">ACFOY7_10460</name>
</gene>
<dbReference type="NCBIfam" id="NF011652">
    <property type="entry name" value="PRK15070.1"/>
    <property type="match status" value="1"/>
</dbReference>
<comment type="pathway">
    <text evidence="10">Polyol metabolism; 1,2-propanediol degradation.</text>
</comment>
<name>A0ABV8WY36_9BACI</name>
<dbReference type="EMBL" id="JBHSDT010000004">
    <property type="protein sequence ID" value="MFC4403501.1"/>
    <property type="molecule type" value="Genomic_DNA"/>
</dbReference>
<evidence type="ECO:0000256" key="7">
    <source>
        <dbReference type="ARBA" id="ARBA00022833"/>
    </source>
</evidence>
<keyword evidence="7" id="KW-0862">Zinc</keyword>
<sequence>MTVEGRETLYRAIRDAVMDEITAHGIELVQEQDHDLLVPVSVSARHIHLEQKHAEILFGKNYTFTKHRDISQPGQYSCMEQVTIVGPKSQMERVRIVAPLRKQTQIEISKTDAIKLGVNPPVRHSGDLKGSAPLTVIGPKGNVDLLEGCIIADRHIHMSPADAKRFGVVNHQKVKVEIDGEKGGLMYGVTIRVSDRYALDMHIDTDDANAFGIKGQEYLTLIK</sequence>
<proteinExistence type="inferred from homology"/>
<keyword evidence="5 10" id="KW-0808">Transferase</keyword>
<comment type="cofactor">
    <cofactor evidence="1">
        <name>Zn(2+)</name>
        <dbReference type="ChEBI" id="CHEBI:29105"/>
    </cofactor>
</comment>
<organism evidence="11 12">
    <name type="scientific">Gracilibacillus xinjiangensis</name>
    <dbReference type="NCBI Taxonomy" id="1193282"/>
    <lineage>
        <taxon>Bacteria</taxon>
        <taxon>Bacillati</taxon>
        <taxon>Bacillota</taxon>
        <taxon>Bacilli</taxon>
        <taxon>Bacillales</taxon>
        <taxon>Bacillaceae</taxon>
        <taxon>Gracilibacillus</taxon>
    </lineage>
</organism>
<evidence type="ECO:0000256" key="3">
    <source>
        <dbReference type="ARBA" id="ARBA00012206"/>
    </source>
</evidence>
<reference evidence="12" key="1">
    <citation type="journal article" date="2019" name="Int. J. Syst. Evol. Microbiol.">
        <title>The Global Catalogue of Microorganisms (GCM) 10K type strain sequencing project: providing services to taxonomists for standard genome sequencing and annotation.</title>
        <authorList>
            <consortium name="The Broad Institute Genomics Platform"/>
            <consortium name="The Broad Institute Genome Sequencing Center for Infectious Disease"/>
            <person name="Wu L."/>
            <person name="Ma J."/>
        </authorList>
    </citation>
    <scope>NUCLEOTIDE SEQUENCE [LARGE SCALE GENOMIC DNA]</scope>
    <source>
        <strain evidence="12">CCUG 37865</strain>
    </source>
</reference>
<dbReference type="Proteomes" id="UP001595882">
    <property type="component" value="Unassembled WGS sequence"/>
</dbReference>
<evidence type="ECO:0000256" key="10">
    <source>
        <dbReference type="PIRNR" id="PIRNR010130"/>
    </source>
</evidence>
<protein>
    <recommendedName>
        <fullName evidence="4 10">Phosphate propanoyltransferase</fullName>
        <ecNumber evidence="3 10">2.3.1.222</ecNumber>
    </recommendedName>
</protein>
<evidence type="ECO:0000256" key="1">
    <source>
        <dbReference type="ARBA" id="ARBA00001947"/>
    </source>
</evidence>
<dbReference type="RefSeq" id="WP_390251991.1">
    <property type="nucleotide sequence ID" value="NZ_JBHSDT010000004.1"/>
</dbReference>
<evidence type="ECO:0000256" key="4">
    <source>
        <dbReference type="ARBA" id="ARBA00020837"/>
    </source>
</evidence>
<keyword evidence="6" id="KW-0479">Metal-binding</keyword>
<dbReference type="InterPro" id="IPR008300">
    <property type="entry name" value="PTAC"/>
</dbReference>
<accession>A0ABV8WY36</accession>
<comment type="similarity">
    <text evidence="2 10">Belongs to the PduL family.</text>
</comment>
<evidence type="ECO:0000256" key="5">
    <source>
        <dbReference type="ARBA" id="ARBA00022679"/>
    </source>
</evidence>
<comment type="catalytic activity">
    <reaction evidence="9 10">
        <text>propanoyl-CoA + phosphate = propanoyl phosphate + CoA</text>
        <dbReference type="Rhea" id="RHEA:28046"/>
        <dbReference type="ChEBI" id="CHEBI:43474"/>
        <dbReference type="ChEBI" id="CHEBI:57287"/>
        <dbReference type="ChEBI" id="CHEBI:57392"/>
        <dbReference type="ChEBI" id="CHEBI:58933"/>
        <dbReference type="EC" id="2.3.1.222"/>
    </reaction>
</comment>
<comment type="function">
    <text evidence="10">Involved in 1,2-propanediol (1,2-PD) degradation by catalyzing the conversion of propanoyl-CoA to propanoyl-phosphate.</text>
</comment>
<evidence type="ECO:0000256" key="2">
    <source>
        <dbReference type="ARBA" id="ARBA00007342"/>
    </source>
</evidence>
<dbReference type="PIRSF" id="PIRSF010130">
    <property type="entry name" value="PduL"/>
    <property type="match status" value="1"/>
</dbReference>
<dbReference type="EC" id="2.3.1.222" evidence="3 10"/>
<dbReference type="PANTHER" id="PTHR39453">
    <property type="entry name" value="PHOSPHATE PROPANOYLTRANSFERASE"/>
    <property type="match status" value="1"/>
</dbReference>
<evidence type="ECO:0000256" key="6">
    <source>
        <dbReference type="ARBA" id="ARBA00022723"/>
    </source>
</evidence>
<keyword evidence="12" id="KW-1185">Reference proteome</keyword>
<dbReference type="PANTHER" id="PTHR39453:SF1">
    <property type="entry name" value="PHOSPHATE PROPANOYLTRANSFERASE"/>
    <property type="match status" value="1"/>
</dbReference>
<evidence type="ECO:0000313" key="11">
    <source>
        <dbReference type="EMBL" id="MFC4403501.1"/>
    </source>
</evidence>
<evidence type="ECO:0000256" key="9">
    <source>
        <dbReference type="ARBA" id="ARBA00047589"/>
    </source>
</evidence>
<keyword evidence="8 10" id="KW-0012">Acyltransferase</keyword>
<dbReference type="Pfam" id="PF06130">
    <property type="entry name" value="PTAC"/>
    <property type="match status" value="1"/>
</dbReference>